<protein>
    <recommendedName>
        <fullName evidence="4">BTB domain-containing protein</fullName>
    </recommendedName>
</protein>
<gene>
    <name evidence="2" type="ORF">AYL99_04120</name>
</gene>
<dbReference type="OrthoDB" id="4137977at2759"/>
<accession>A0A178ZQ52</accession>
<sequence length="303" mass="33808">MAPTTPGSKSGGKYANPTIQIVVGRTKRTQQLFHVHYAFLEKTDFFSVHGPPPLPTATATAPTPTRGWVSMNSPAATENAATPEPDEVKVEQDIEDQTAETGEYSGASPTATGGAANAPAYNLQGLIYEPAAFEVVVNFLYNEPPLPPSSSTEYRILMKAYILALQYRMPGLQDDLIDCFRNFHKEHRIRFADLFWISGRIGDGEAVCEVPLIQYFVHQIAFEIFQGGYDSFVQRNDDFERFLTQGDRPLRKRLFRAIAQVAQVKKPEDPALGPNRWRVVDYPTFERSADTTTSQTADIIELD</sequence>
<evidence type="ECO:0000256" key="1">
    <source>
        <dbReference type="SAM" id="MobiDB-lite"/>
    </source>
</evidence>
<evidence type="ECO:0000313" key="2">
    <source>
        <dbReference type="EMBL" id="OAP61917.1"/>
    </source>
</evidence>
<dbReference type="EMBL" id="LVYI01000003">
    <property type="protein sequence ID" value="OAP61917.1"/>
    <property type="molecule type" value="Genomic_DNA"/>
</dbReference>
<feature type="compositionally biased region" description="Low complexity" evidence="1">
    <location>
        <begin position="56"/>
        <end position="65"/>
    </location>
</feature>
<dbReference type="Proteomes" id="UP000078343">
    <property type="component" value="Unassembled WGS sequence"/>
</dbReference>
<organism evidence="2 3">
    <name type="scientific">Fonsecaea erecta</name>
    <dbReference type="NCBI Taxonomy" id="1367422"/>
    <lineage>
        <taxon>Eukaryota</taxon>
        <taxon>Fungi</taxon>
        <taxon>Dikarya</taxon>
        <taxon>Ascomycota</taxon>
        <taxon>Pezizomycotina</taxon>
        <taxon>Eurotiomycetes</taxon>
        <taxon>Chaetothyriomycetidae</taxon>
        <taxon>Chaetothyriales</taxon>
        <taxon>Herpotrichiellaceae</taxon>
        <taxon>Fonsecaea</taxon>
    </lineage>
</organism>
<feature type="compositionally biased region" description="Low complexity" evidence="1">
    <location>
        <begin position="74"/>
        <end position="83"/>
    </location>
</feature>
<dbReference type="AlphaFoldDB" id="A0A178ZQ52"/>
<name>A0A178ZQ52_9EURO</name>
<reference evidence="2 3" key="1">
    <citation type="submission" date="2016-04" db="EMBL/GenBank/DDBJ databases">
        <title>Draft genome of Fonsecaea erecta CBS 125763.</title>
        <authorList>
            <person name="Weiss V.A."/>
            <person name="Vicente V.A."/>
            <person name="Raittz R.T."/>
            <person name="Moreno L.F."/>
            <person name="De Souza E.M."/>
            <person name="Pedrosa F.O."/>
            <person name="Steffens M.B."/>
            <person name="Faoro H."/>
            <person name="Tadra-Sfeir M.Z."/>
            <person name="Najafzadeh M.J."/>
            <person name="Felipe M.S."/>
            <person name="Teixeira M."/>
            <person name="Sun J."/>
            <person name="Xi L."/>
            <person name="Gomes R."/>
            <person name="De Azevedo C.M."/>
            <person name="Salgado C.G."/>
            <person name="Da Silva M.B."/>
            <person name="Nascimento M.F."/>
            <person name="Queiroz-Telles F."/>
            <person name="Attili D.S."/>
            <person name="Gorbushina A."/>
        </authorList>
    </citation>
    <scope>NUCLEOTIDE SEQUENCE [LARGE SCALE GENOMIC DNA]</scope>
    <source>
        <strain evidence="2 3">CBS 125763</strain>
    </source>
</reference>
<evidence type="ECO:0000313" key="3">
    <source>
        <dbReference type="Proteomes" id="UP000078343"/>
    </source>
</evidence>
<keyword evidence="3" id="KW-1185">Reference proteome</keyword>
<dbReference type="GeneID" id="30008289"/>
<dbReference type="RefSeq" id="XP_018695284.1">
    <property type="nucleotide sequence ID" value="XM_018835634.1"/>
</dbReference>
<comment type="caution">
    <text evidence="2">The sequence shown here is derived from an EMBL/GenBank/DDBJ whole genome shotgun (WGS) entry which is preliminary data.</text>
</comment>
<feature type="region of interest" description="Disordered" evidence="1">
    <location>
        <begin position="56"/>
        <end position="89"/>
    </location>
</feature>
<proteinExistence type="predicted"/>
<evidence type="ECO:0008006" key="4">
    <source>
        <dbReference type="Google" id="ProtNLM"/>
    </source>
</evidence>